<dbReference type="AlphaFoldDB" id="A0A3D3TLD3"/>
<name>A0A3D3TLD3_9BACT</name>
<dbReference type="PANTHER" id="PTHR30061:SF50">
    <property type="entry name" value="MALTOSE_MALTODEXTRIN-BINDING PERIPLASMIC PROTEIN"/>
    <property type="match status" value="1"/>
</dbReference>
<protein>
    <submittedName>
        <fullName evidence="4">ABC transporter substrate-binding protein</fullName>
    </submittedName>
</protein>
<dbReference type="CDD" id="cd14748">
    <property type="entry name" value="PBP2_UgpB"/>
    <property type="match status" value="1"/>
</dbReference>
<dbReference type="Pfam" id="PF01547">
    <property type="entry name" value="SBP_bac_1"/>
    <property type="match status" value="1"/>
</dbReference>
<evidence type="ECO:0000256" key="3">
    <source>
        <dbReference type="ARBA" id="ARBA00022729"/>
    </source>
</evidence>
<dbReference type="SUPFAM" id="SSF53850">
    <property type="entry name" value="Periplasmic binding protein-like II"/>
    <property type="match status" value="1"/>
</dbReference>
<evidence type="ECO:0000256" key="2">
    <source>
        <dbReference type="ARBA" id="ARBA00022448"/>
    </source>
</evidence>
<dbReference type="InterPro" id="IPR006059">
    <property type="entry name" value="SBP"/>
</dbReference>
<dbReference type="Proteomes" id="UP000264215">
    <property type="component" value="Unassembled WGS sequence"/>
</dbReference>
<keyword evidence="2" id="KW-0813">Transport</keyword>
<evidence type="ECO:0000313" key="5">
    <source>
        <dbReference type="Proteomes" id="UP000264215"/>
    </source>
</evidence>
<sequence>MSRRLLVLILVVTLAFSGILMAKTTLVLWDQLAATEDIVKMFNEKMKAEGKDIEVKLELIPYDQMVPKFMAALSAGIAPDLYGMDLVQFPFFISIGAFTDITEWAKELPFFDELTKGMLEIGMKDDRIYGLPYQIDLSTMLWNKDLFEEAGLDPEQPPQTWYELVEMGQKLTVDKDGDGIIDQWGFNLSGGGAGAYMFWFMPFVWGNGGRMFDDEGNVALDSYETVQALQFWADLVHKHKIAPVSSVQYGSGDRYNAFVSGKLAMFLGGNFNITSLLQDAPDMEFGVAMIPKNRGEFASFGGGSLLGITSQSKNVEAAKEFMEFAFSEEAQVGAFAPSLQLVARPSLYDNEYYKDVPQMLRFADVLGIAQTPYSVKYNEIYDPVGYYFESVFLGKMDAETAVRECAKEIEKILAE</sequence>
<comment type="similarity">
    <text evidence="1">Belongs to the bacterial solute-binding protein 1 family.</text>
</comment>
<proteinExistence type="inferred from homology"/>
<dbReference type="GO" id="GO:0042956">
    <property type="term" value="P:maltodextrin transmembrane transport"/>
    <property type="evidence" value="ECO:0007669"/>
    <property type="project" value="TreeGrafter"/>
</dbReference>
<organism evidence="4 5">
    <name type="scientific">Mesotoga infera</name>
    <dbReference type="NCBI Taxonomy" id="1236046"/>
    <lineage>
        <taxon>Bacteria</taxon>
        <taxon>Thermotogati</taxon>
        <taxon>Thermotogota</taxon>
        <taxon>Thermotogae</taxon>
        <taxon>Kosmotogales</taxon>
        <taxon>Kosmotogaceae</taxon>
        <taxon>Mesotoga</taxon>
    </lineage>
</organism>
<comment type="caution">
    <text evidence="4">The sequence shown here is derived from an EMBL/GenBank/DDBJ whole genome shotgun (WGS) entry which is preliminary data.</text>
</comment>
<evidence type="ECO:0000313" key="4">
    <source>
        <dbReference type="EMBL" id="HCO69273.1"/>
    </source>
</evidence>
<evidence type="ECO:0000256" key="1">
    <source>
        <dbReference type="ARBA" id="ARBA00008520"/>
    </source>
</evidence>
<keyword evidence="3" id="KW-0732">Signal</keyword>
<gene>
    <name evidence="4" type="ORF">DIT26_01600</name>
</gene>
<dbReference type="GO" id="GO:1901982">
    <property type="term" value="F:maltose binding"/>
    <property type="evidence" value="ECO:0007669"/>
    <property type="project" value="TreeGrafter"/>
</dbReference>
<dbReference type="EMBL" id="DQBS01000040">
    <property type="protein sequence ID" value="HCO69273.1"/>
    <property type="molecule type" value="Genomic_DNA"/>
</dbReference>
<reference evidence="4 5" key="1">
    <citation type="journal article" date="2018" name="Nat. Biotechnol.">
        <title>A standardized bacterial taxonomy based on genome phylogeny substantially revises the tree of life.</title>
        <authorList>
            <person name="Parks D.H."/>
            <person name="Chuvochina M."/>
            <person name="Waite D.W."/>
            <person name="Rinke C."/>
            <person name="Skarshewski A."/>
            <person name="Chaumeil P.A."/>
            <person name="Hugenholtz P."/>
        </authorList>
    </citation>
    <scope>NUCLEOTIDE SEQUENCE [LARGE SCALE GENOMIC DNA]</scope>
    <source>
        <strain evidence="4">UBA9905</strain>
    </source>
</reference>
<dbReference type="GO" id="GO:0015768">
    <property type="term" value="P:maltose transport"/>
    <property type="evidence" value="ECO:0007669"/>
    <property type="project" value="TreeGrafter"/>
</dbReference>
<dbReference type="GO" id="GO:0055052">
    <property type="term" value="C:ATP-binding cassette (ABC) transporter complex, substrate-binding subunit-containing"/>
    <property type="evidence" value="ECO:0007669"/>
    <property type="project" value="TreeGrafter"/>
</dbReference>
<dbReference type="Gene3D" id="3.40.190.10">
    <property type="entry name" value="Periplasmic binding protein-like II"/>
    <property type="match status" value="1"/>
</dbReference>
<accession>A0A3D3TLD3</accession>
<dbReference type="PANTHER" id="PTHR30061">
    <property type="entry name" value="MALTOSE-BINDING PERIPLASMIC PROTEIN"/>
    <property type="match status" value="1"/>
</dbReference>